<proteinExistence type="predicted"/>
<feature type="chain" id="PRO_5002274997" evidence="1">
    <location>
        <begin position="19"/>
        <end position="52"/>
    </location>
</feature>
<dbReference type="HOGENOM" id="CLU_3090043_0_0_1"/>
<evidence type="ECO:0000313" key="3">
    <source>
        <dbReference type="Proteomes" id="UP000032141"/>
    </source>
</evidence>
<reference evidence="2 3" key="1">
    <citation type="journal article" date="2014" name="Genome Biol.">
        <title>Transcriptome and methylome profiling reveals relics of genome dominance in the mesopolyploid Brassica oleracea.</title>
        <authorList>
            <person name="Parkin I.A."/>
            <person name="Koh C."/>
            <person name="Tang H."/>
            <person name="Robinson S.J."/>
            <person name="Kagale S."/>
            <person name="Clarke W.E."/>
            <person name="Town C.D."/>
            <person name="Nixon J."/>
            <person name="Krishnakumar V."/>
            <person name="Bidwell S.L."/>
            <person name="Denoeud F."/>
            <person name="Belcram H."/>
            <person name="Links M.G."/>
            <person name="Just J."/>
            <person name="Clarke C."/>
            <person name="Bender T."/>
            <person name="Huebert T."/>
            <person name="Mason A.S."/>
            <person name="Pires J.C."/>
            <person name="Barker G."/>
            <person name="Moore J."/>
            <person name="Walley P.G."/>
            <person name="Manoli S."/>
            <person name="Batley J."/>
            <person name="Edwards D."/>
            <person name="Nelson M.N."/>
            <person name="Wang X."/>
            <person name="Paterson A.H."/>
            <person name="King G."/>
            <person name="Bancroft I."/>
            <person name="Chalhoub B."/>
            <person name="Sharpe A.G."/>
        </authorList>
    </citation>
    <scope>NUCLEOTIDE SEQUENCE</scope>
    <source>
        <strain evidence="2 3">cv. TO1000</strain>
    </source>
</reference>
<name>A0A0D3E954_BRAOL</name>
<dbReference type="EnsemblPlants" id="Bo9g091060.1">
    <property type="protein sequence ID" value="Bo9g091060.1"/>
    <property type="gene ID" value="Bo9g091060"/>
</dbReference>
<protein>
    <submittedName>
        <fullName evidence="2">Uncharacterized protein</fullName>
    </submittedName>
</protein>
<evidence type="ECO:0000256" key="1">
    <source>
        <dbReference type="SAM" id="SignalP"/>
    </source>
</evidence>
<accession>A0A0D3E954</accession>
<evidence type="ECO:0000313" key="2">
    <source>
        <dbReference type="EnsemblPlants" id="Bo9g091060.1"/>
    </source>
</evidence>
<organism evidence="2 3">
    <name type="scientific">Brassica oleracea var. oleracea</name>
    <dbReference type="NCBI Taxonomy" id="109376"/>
    <lineage>
        <taxon>Eukaryota</taxon>
        <taxon>Viridiplantae</taxon>
        <taxon>Streptophyta</taxon>
        <taxon>Embryophyta</taxon>
        <taxon>Tracheophyta</taxon>
        <taxon>Spermatophyta</taxon>
        <taxon>Magnoliopsida</taxon>
        <taxon>eudicotyledons</taxon>
        <taxon>Gunneridae</taxon>
        <taxon>Pentapetalae</taxon>
        <taxon>rosids</taxon>
        <taxon>malvids</taxon>
        <taxon>Brassicales</taxon>
        <taxon>Brassicaceae</taxon>
        <taxon>Brassiceae</taxon>
        <taxon>Brassica</taxon>
    </lineage>
</organism>
<keyword evidence="3" id="KW-1185">Reference proteome</keyword>
<reference evidence="2" key="2">
    <citation type="submission" date="2015-03" db="UniProtKB">
        <authorList>
            <consortium name="EnsemblPlants"/>
        </authorList>
    </citation>
    <scope>IDENTIFICATION</scope>
</reference>
<sequence>MIFLSSLCFLQLHASLYSMLITGNLNSQSSLQSVLKHPTLWIPPLFHLTPNS</sequence>
<feature type="signal peptide" evidence="1">
    <location>
        <begin position="1"/>
        <end position="18"/>
    </location>
</feature>
<dbReference type="Proteomes" id="UP000032141">
    <property type="component" value="Chromosome C9"/>
</dbReference>
<dbReference type="AlphaFoldDB" id="A0A0D3E954"/>
<keyword evidence="1" id="KW-0732">Signal</keyword>
<dbReference type="Gramene" id="Bo9g091060.1">
    <property type="protein sequence ID" value="Bo9g091060.1"/>
    <property type="gene ID" value="Bo9g091060"/>
</dbReference>